<organism evidence="1">
    <name type="scientific">uncultured marine thaumarchaeote AD1000_02_C08</name>
    <dbReference type="NCBI Taxonomy" id="1455880"/>
    <lineage>
        <taxon>Archaea</taxon>
        <taxon>Nitrososphaerota</taxon>
        <taxon>environmental samples</taxon>
    </lineage>
</organism>
<dbReference type="PANTHER" id="PTHR37291:SF1">
    <property type="entry name" value="TYPE IV METHYL-DIRECTED RESTRICTION ENZYME ECOKMCRB SUBUNIT"/>
    <property type="match status" value="1"/>
</dbReference>
<dbReference type="PANTHER" id="PTHR37291">
    <property type="entry name" value="5-METHYLCYTOSINE-SPECIFIC RESTRICTION ENZYME B"/>
    <property type="match status" value="1"/>
</dbReference>
<keyword evidence="1" id="KW-0255">Endonuclease</keyword>
<sequence>MYLLEYREDIITLPYSGRGFHIPDGVYIIGTMNTADRSIAMVDYALRRRFAFFGLEPNEELFNKPGTEFWIKDGDVRKDAVMVMKELNDKIEKINGLGEGYRIGHSYFMRKGGIDREQFRRILEYRVGALIREYGQVIDDGAKESLNGVIEKFTQK</sequence>
<reference evidence="1" key="1">
    <citation type="journal article" date="2014" name="Genome Biol. Evol.">
        <title>Pangenome evidence for extensive interdomain horizontal transfer affecting lineage core and shell genes in uncultured planktonic thaumarchaeota and euryarchaeota.</title>
        <authorList>
            <person name="Deschamps P."/>
            <person name="Zivanovic Y."/>
            <person name="Moreira D."/>
            <person name="Rodriguez-Valera F."/>
            <person name="Lopez-Garcia P."/>
        </authorList>
    </citation>
    <scope>NUCLEOTIDE SEQUENCE</scope>
</reference>
<proteinExistence type="predicted"/>
<dbReference type="AlphaFoldDB" id="A0A075FH05"/>
<protein>
    <submittedName>
        <fullName evidence="1">McrBC restriction endonuclease system protein McrB</fullName>
    </submittedName>
</protein>
<accession>A0A075FH05</accession>
<dbReference type="EMBL" id="KF900305">
    <property type="protein sequence ID" value="AIE90313.1"/>
    <property type="molecule type" value="Genomic_DNA"/>
</dbReference>
<name>A0A075FH05_9ARCH</name>
<keyword evidence="1" id="KW-0540">Nuclease</keyword>
<dbReference type="GO" id="GO:0004519">
    <property type="term" value="F:endonuclease activity"/>
    <property type="evidence" value="ECO:0007669"/>
    <property type="project" value="UniProtKB-KW"/>
</dbReference>
<keyword evidence="1" id="KW-0378">Hydrolase</keyword>
<evidence type="ECO:0000313" key="1">
    <source>
        <dbReference type="EMBL" id="AIE90313.1"/>
    </source>
</evidence>
<dbReference type="InterPro" id="IPR052934">
    <property type="entry name" value="Methyl-DNA_Rec/Restrict_Enz"/>
</dbReference>